<reference evidence="6" key="1">
    <citation type="submission" date="2016-10" db="EMBL/GenBank/DDBJ databases">
        <authorList>
            <person name="Varghese N."/>
            <person name="Submissions S."/>
        </authorList>
    </citation>
    <scope>NUCLEOTIDE SEQUENCE [LARGE SCALE GENOMIC DNA]</scope>
    <source>
        <strain evidence="6">DSM 11005</strain>
    </source>
</reference>
<evidence type="ECO:0000259" key="3">
    <source>
        <dbReference type="Pfam" id="PF00149"/>
    </source>
</evidence>
<gene>
    <name evidence="5" type="ORF">SAMN04487864_108125</name>
</gene>
<dbReference type="SUPFAM" id="SSF56300">
    <property type="entry name" value="Metallo-dependent phosphatases"/>
    <property type="match status" value="1"/>
</dbReference>
<dbReference type="InterPro" id="IPR004843">
    <property type="entry name" value="Calcineurin-like_PHP"/>
</dbReference>
<dbReference type="SUPFAM" id="SSF55816">
    <property type="entry name" value="5'-nucleotidase (syn. UDP-sugar hydrolase), C-terminal domain"/>
    <property type="match status" value="1"/>
</dbReference>
<dbReference type="InterPro" id="IPR029052">
    <property type="entry name" value="Metallo-depent_PP-like"/>
</dbReference>
<dbReference type="CDD" id="cd00845">
    <property type="entry name" value="MPP_UshA_N_like"/>
    <property type="match status" value="1"/>
</dbReference>
<dbReference type="Pfam" id="PF02872">
    <property type="entry name" value="5_nucleotid_C"/>
    <property type="match status" value="1"/>
</dbReference>
<dbReference type="InterPro" id="IPR006179">
    <property type="entry name" value="5_nucleotidase/apyrase"/>
</dbReference>
<evidence type="ECO:0000256" key="2">
    <source>
        <dbReference type="RuleBase" id="RU362119"/>
    </source>
</evidence>
<name>A0A1G6M2F2_9FIRM</name>
<proteinExistence type="inferred from homology"/>
<dbReference type="OrthoDB" id="7820733at2"/>
<keyword evidence="2" id="KW-0378">Hydrolase</keyword>
<comment type="similarity">
    <text evidence="2">Belongs to the 5'-nucleotidase family.</text>
</comment>
<dbReference type="InterPro" id="IPR036907">
    <property type="entry name" value="5'-Nucleotdase_C_sf"/>
</dbReference>
<dbReference type="GO" id="GO:0016787">
    <property type="term" value="F:hydrolase activity"/>
    <property type="evidence" value="ECO:0007669"/>
    <property type="project" value="UniProtKB-KW"/>
</dbReference>
<keyword evidence="6" id="KW-1185">Reference proteome</keyword>
<evidence type="ECO:0000313" key="6">
    <source>
        <dbReference type="Proteomes" id="UP000198943"/>
    </source>
</evidence>
<evidence type="ECO:0000256" key="1">
    <source>
        <dbReference type="ARBA" id="ARBA00022729"/>
    </source>
</evidence>
<dbReference type="AlphaFoldDB" id="A0A1G6M2F2"/>
<feature type="domain" description="Calcineurin-like phosphoesterase" evidence="3">
    <location>
        <begin position="33"/>
        <end position="249"/>
    </location>
</feature>
<dbReference type="Gene3D" id="3.60.21.10">
    <property type="match status" value="1"/>
</dbReference>
<dbReference type="PANTHER" id="PTHR11575">
    <property type="entry name" value="5'-NUCLEOTIDASE-RELATED"/>
    <property type="match status" value="1"/>
</dbReference>
<dbReference type="PANTHER" id="PTHR11575:SF24">
    <property type="entry name" value="5'-NUCLEOTIDASE"/>
    <property type="match status" value="1"/>
</dbReference>
<dbReference type="GO" id="GO:0000166">
    <property type="term" value="F:nucleotide binding"/>
    <property type="evidence" value="ECO:0007669"/>
    <property type="project" value="UniProtKB-KW"/>
</dbReference>
<organism evidence="5 6">
    <name type="scientific">Succiniclasticum ruminis</name>
    <dbReference type="NCBI Taxonomy" id="40841"/>
    <lineage>
        <taxon>Bacteria</taxon>
        <taxon>Bacillati</taxon>
        <taxon>Bacillota</taxon>
        <taxon>Negativicutes</taxon>
        <taxon>Acidaminococcales</taxon>
        <taxon>Acidaminococcaceae</taxon>
        <taxon>Succiniclasticum</taxon>
    </lineage>
</organism>
<dbReference type="Pfam" id="PF00149">
    <property type="entry name" value="Metallophos"/>
    <property type="match status" value="1"/>
</dbReference>
<dbReference type="Proteomes" id="UP000198943">
    <property type="component" value="Unassembled WGS sequence"/>
</dbReference>
<protein>
    <submittedName>
        <fullName evidence="5">2',3'-cyclic-nucleotide 2'-phosphodiesterase/5'-or 3'-nucleotidase, 5'-nucleotidase family</fullName>
    </submittedName>
</protein>
<evidence type="ECO:0000313" key="5">
    <source>
        <dbReference type="EMBL" id="SDC49155.1"/>
    </source>
</evidence>
<keyword evidence="1" id="KW-0732">Signal</keyword>
<dbReference type="Gene3D" id="3.90.780.10">
    <property type="entry name" value="5'-Nucleotidase, C-terminal domain"/>
    <property type="match status" value="1"/>
</dbReference>
<dbReference type="RefSeq" id="WP_093730441.1">
    <property type="nucleotide sequence ID" value="NZ_FMYW01000008.1"/>
</dbReference>
<evidence type="ECO:0000259" key="4">
    <source>
        <dbReference type="Pfam" id="PF02872"/>
    </source>
</evidence>
<keyword evidence="2" id="KW-0547">Nucleotide-binding</keyword>
<dbReference type="InterPro" id="IPR008334">
    <property type="entry name" value="5'-Nucleotdase_C"/>
</dbReference>
<dbReference type="GO" id="GO:0030288">
    <property type="term" value="C:outer membrane-bounded periplasmic space"/>
    <property type="evidence" value="ECO:0007669"/>
    <property type="project" value="TreeGrafter"/>
</dbReference>
<dbReference type="PRINTS" id="PR01607">
    <property type="entry name" value="APYRASEFAMLY"/>
</dbReference>
<dbReference type="EMBL" id="FMYW01000008">
    <property type="protein sequence ID" value="SDC49155.1"/>
    <property type="molecule type" value="Genomic_DNA"/>
</dbReference>
<dbReference type="GO" id="GO:0009166">
    <property type="term" value="P:nucleotide catabolic process"/>
    <property type="evidence" value="ECO:0007669"/>
    <property type="project" value="InterPro"/>
</dbReference>
<sequence>MFDLKKRVGFILAFLFLFLLPFTAFAEGKDIIILHTNDIHCGVSDNLGIDKVAQYKKELQKNGHPVALVDAGDAIQGAPIGKLSNGESIVKIMNAAGYDFVIPGNHEFDYGMEQFLKLASKMKCGYYSANLIDIKTRKPVLPPYKILALGNKKVAFIGATTPQTLTSSTPKYFQDKNGKFIYGFLEDESGLKLYKALQEAADRVRKEGADYVFLVGHLGTNGALPKWSSGAIAANTYNIDAVIDGHSHEEYVPPHKVANAMGKDVLVVQAGTKLQALGQLVIQEDGSLSSTLIKTLSASDPKVTALVAGENKRFDAILNQPVGEAMVTLTSDDPATGKRRVRNGETNLGDLVADAYRFVLNTDLSIVNGGSIRKTIKPGVFSYNDLLEALPFVNMCTVVEATGQQIIDALEVGVVNYPEESGGFLHVSGLTYTIDSSVPSGVVKDVKGNFVEVRGPRRVKDVMINGQPVDLKKIYKVGGTSYILKDGGNGMAMFKGCNMTLDAVMTDVDAIMEYVQNHLNAKIKEGYENPYGTGRIKIQ</sequence>
<feature type="domain" description="5'-Nucleotidase C-terminal" evidence="4">
    <location>
        <begin position="336"/>
        <end position="495"/>
    </location>
</feature>
<accession>A0A1G6M2F2</accession>